<evidence type="ECO:0000256" key="4">
    <source>
        <dbReference type="ARBA" id="ARBA00022840"/>
    </source>
</evidence>
<dbReference type="InterPro" id="IPR003593">
    <property type="entry name" value="AAA+_ATPase"/>
</dbReference>
<dbReference type="SMART" id="SM00382">
    <property type="entry name" value="AAA"/>
    <property type="match status" value="1"/>
</dbReference>
<dbReference type="PROSITE" id="PS50893">
    <property type="entry name" value="ABC_TRANSPORTER_2"/>
    <property type="match status" value="1"/>
</dbReference>
<dbReference type="PROSITE" id="PS00211">
    <property type="entry name" value="ABC_TRANSPORTER_1"/>
    <property type="match status" value="1"/>
</dbReference>
<dbReference type="InterPro" id="IPR013563">
    <property type="entry name" value="Oligopep_ABC_C"/>
</dbReference>
<dbReference type="InterPro" id="IPR027417">
    <property type="entry name" value="P-loop_NTPase"/>
</dbReference>
<dbReference type="NCBIfam" id="TIGR01727">
    <property type="entry name" value="oligo_HPY"/>
    <property type="match status" value="1"/>
</dbReference>
<dbReference type="Gene3D" id="3.40.50.300">
    <property type="entry name" value="P-loop containing nucleotide triphosphate hydrolases"/>
    <property type="match status" value="1"/>
</dbReference>
<gene>
    <name evidence="6" type="ORF">QYB97_06140</name>
</gene>
<dbReference type="GO" id="GO:0005524">
    <property type="term" value="F:ATP binding"/>
    <property type="evidence" value="ECO:0007669"/>
    <property type="project" value="UniProtKB-KW"/>
</dbReference>
<evidence type="ECO:0000259" key="5">
    <source>
        <dbReference type="PROSITE" id="PS50893"/>
    </source>
</evidence>
<proteinExistence type="inferred from homology"/>
<dbReference type="InterPro" id="IPR003439">
    <property type="entry name" value="ABC_transporter-like_ATP-bd"/>
</dbReference>
<keyword evidence="7" id="KW-1185">Reference proteome</keyword>
<evidence type="ECO:0000313" key="6">
    <source>
        <dbReference type="EMBL" id="MDN4524044.1"/>
    </source>
</evidence>
<dbReference type="SUPFAM" id="SSF52540">
    <property type="entry name" value="P-loop containing nucleoside triphosphate hydrolases"/>
    <property type="match status" value="1"/>
</dbReference>
<dbReference type="Proteomes" id="UP001172721">
    <property type="component" value="Unassembled WGS sequence"/>
</dbReference>
<accession>A0ABT8HTJ2</accession>
<dbReference type="RefSeq" id="WP_301165098.1">
    <property type="nucleotide sequence ID" value="NZ_JAUHTR010000002.1"/>
</dbReference>
<dbReference type="EMBL" id="JAUHTR010000002">
    <property type="protein sequence ID" value="MDN4524044.1"/>
    <property type="molecule type" value="Genomic_DNA"/>
</dbReference>
<keyword evidence="4 6" id="KW-0067">ATP-binding</keyword>
<organism evidence="6 7">
    <name type="scientific">Fictibacillus fluitans</name>
    <dbReference type="NCBI Taxonomy" id="3058422"/>
    <lineage>
        <taxon>Bacteria</taxon>
        <taxon>Bacillati</taxon>
        <taxon>Bacillota</taxon>
        <taxon>Bacilli</taxon>
        <taxon>Bacillales</taxon>
        <taxon>Fictibacillaceae</taxon>
        <taxon>Fictibacillus</taxon>
    </lineage>
</organism>
<evidence type="ECO:0000256" key="1">
    <source>
        <dbReference type="ARBA" id="ARBA00005417"/>
    </source>
</evidence>
<feature type="domain" description="ABC transporter" evidence="5">
    <location>
        <begin position="6"/>
        <end position="254"/>
    </location>
</feature>
<dbReference type="PANTHER" id="PTHR43776">
    <property type="entry name" value="TRANSPORT ATP-BINDING PROTEIN"/>
    <property type="match status" value="1"/>
</dbReference>
<comment type="similarity">
    <text evidence="1">Belongs to the ABC transporter superfamily.</text>
</comment>
<protein>
    <submittedName>
        <fullName evidence="6">Dipeptide ABC transporter ATP-binding protein</fullName>
    </submittedName>
</protein>
<sequence>MKTKLLEVKDLEKRFKLKKAVFAPPSFVHAINGVNLVLHEGETLGIVGESGCGKSTTGRCLLRLIEPSHGEVIFEGKDITHFTKSELKAFRKQVQMVFQDPMDSMNPKMTIGEIMAEPLISHKIPKAQWQELLTSTIKLVGLNEDHLSRYPHEFSGGQKQRIGIARAIILRPKVIVADEPVSALDVSVQSQIINLLQDLQEELDLSYVFISHDLGVVEHIAHRVAVMYLGEVVELADSEELFRDPLHPYTKALISSIPRKDPDERKERIILKGEIPSPSSPPAGCKFHPRCEFAAEICKTKRPALKQVYGREVACHLY</sequence>
<dbReference type="NCBIfam" id="NF008453">
    <property type="entry name" value="PRK11308.1"/>
    <property type="match status" value="1"/>
</dbReference>
<dbReference type="InterPro" id="IPR017871">
    <property type="entry name" value="ABC_transporter-like_CS"/>
</dbReference>
<dbReference type="Pfam" id="PF00005">
    <property type="entry name" value="ABC_tran"/>
    <property type="match status" value="1"/>
</dbReference>
<comment type="caution">
    <text evidence="6">The sequence shown here is derived from an EMBL/GenBank/DDBJ whole genome shotgun (WGS) entry which is preliminary data.</text>
</comment>
<dbReference type="Pfam" id="PF08352">
    <property type="entry name" value="oligo_HPY"/>
    <property type="match status" value="1"/>
</dbReference>
<evidence type="ECO:0000313" key="7">
    <source>
        <dbReference type="Proteomes" id="UP001172721"/>
    </source>
</evidence>
<dbReference type="CDD" id="cd03257">
    <property type="entry name" value="ABC_NikE_OppD_transporters"/>
    <property type="match status" value="1"/>
</dbReference>
<name>A0ABT8HTJ2_9BACL</name>
<evidence type="ECO:0000256" key="2">
    <source>
        <dbReference type="ARBA" id="ARBA00022448"/>
    </source>
</evidence>
<evidence type="ECO:0000256" key="3">
    <source>
        <dbReference type="ARBA" id="ARBA00022741"/>
    </source>
</evidence>
<reference evidence="6" key="1">
    <citation type="submission" date="2023-07" db="EMBL/GenBank/DDBJ databases">
        <title>Fictibacillus sp. isolated from freshwater pond.</title>
        <authorList>
            <person name="Kirdat K."/>
            <person name="Bhat A."/>
            <person name="Mourya A."/>
            <person name="Yadav A."/>
        </authorList>
    </citation>
    <scope>NUCLEOTIDE SEQUENCE</scope>
    <source>
        <strain evidence="6">NE201</strain>
    </source>
</reference>
<keyword evidence="3" id="KW-0547">Nucleotide-binding</keyword>
<keyword evidence="2" id="KW-0813">Transport</keyword>
<dbReference type="InterPro" id="IPR050319">
    <property type="entry name" value="ABC_transp_ATP-bind"/>
</dbReference>